<dbReference type="InterPro" id="IPR050546">
    <property type="entry name" value="Glycosyl_Hydrlase_16"/>
</dbReference>
<dbReference type="PANTHER" id="PTHR10963">
    <property type="entry name" value="GLYCOSYL HYDROLASE-RELATED"/>
    <property type="match status" value="1"/>
</dbReference>
<organism evidence="4 6">
    <name type="scientific">Capnocytophaga catalasegens</name>
    <dbReference type="NCBI Taxonomy" id="1004260"/>
    <lineage>
        <taxon>Bacteria</taxon>
        <taxon>Pseudomonadati</taxon>
        <taxon>Bacteroidota</taxon>
        <taxon>Flavobacteriia</taxon>
        <taxon>Flavobacteriales</taxon>
        <taxon>Flavobacteriaceae</taxon>
        <taxon>Capnocytophaga</taxon>
    </lineage>
</organism>
<accession>A0AAV5ARU9</accession>
<keyword evidence="7" id="KW-1185">Reference proteome</keyword>
<evidence type="ECO:0000313" key="4">
    <source>
        <dbReference type="EMBL" id="GJM50068.1"/>
    </source>
</evidence>
<dbReference type="EMBL" id="BQKA01000021">
    <property type="protein sequence ID" value="GJM50068.1"/>
    <property type="molecule type" value="Genomic_DNA"/>
</dbReference>
<evidence type="ECO:0000313" key="6">
    <source>
        <dbReference type="Proteomes" id="UP001207736"/>
    </source>
</evidence>
<gene>
    <name evidence="4" type="ORF">RCZ15_10420</name>
    <name evidence="5" type="ORF">RCZ16_14240</name>
</gene>
<evidence type="ECO:0000256" key="1">
    <source>
        <dbReference type="ARBA" id="ARBA00006865"/>
    </source>
</evidence>
<sequence>MLSACEKQVSEIKNEENHTEMDKPDDIPDANSSMNEAKWVLDFQDDFNEDKLDEDNWGIYDNSWLDEYFPNEDHSEHMRRREAVQVKDGFLNLSVDKHPTDPKRYMTGGVAHKKNYLYGKFEFRVRMDSDPHNSTSGVGLTWPESEKWPADGENDIYETHHTDNNWSSWVHWGKLINNNQWEDQKHHKSYNFDKTKWHVIAMEWEPNVIKFYVNGNLVWKMQDTGSIAKNPHHICFQVEKDLKKGFTKPIKMQVDWVKIYKKQQWKLVFQENFNGSSVNTSEWLMYDSPGHAGNGLRKPEAFSVKNGLLIVTAQMKNNKIVSGGMAHKRNYTFGKFEFKVRTEPDPSQATSGVVLTWPQSEKWPVDGENDIYETGTSSSRNPFKTFIHYDVDNKQHEFVHQADGSQWQIMAMEWTEHSIKIFRDNKLIWTLTDPKAILKNPHHLCIQLDAFQKTMGNPVKMYVDWVKIYQEK</sequence>
<dbReference type="AlphaFoldDB" id="A0AAV5ARU9"/>
<name>A0AAV5ARU9_9FLAO</name>
<dbReference type="InterPro" id="IPR000757">
    <property type="entry name" value="Beta-glucanase-like"/>
</dbReference>
<feature type="region of interest" description="Disordered" evidence="2">
    <location>
        <begin position="9"/>
        <end position="30"/>
    </location>
</feature>
<dbReference type="PROSITE" id="PS51762">
    <property type="entry name" value="GH16_2"/>
    <property type="match status" value="2"/>
</dbReference>
<evidence type="ECO:0000313" key="7">
    <source>
        <dbReference type="Proteomes" id="UP001208692"/>
    </source>
</evidence>
<protein>
    <recommendedName>
        <fullName evidence="3">GH16 domain-containing protein</fullName>
    </recommendedName>
</protein>
<proteinExistence type="inferred from homology"/>
<feature type="domain" description="GH16" evidence="3">
    <location>
        <begin position="28"/>
        <end position="265"/>
    </location>
</feature>
<dbReference type="PANTHER" id="PTHR10963:SF55">
    <property type="entry name" value="GLYCOSIDE HYDROLASE FAMILY 16 PROTEIN"/>
    <property type="match status" value="1"/>
</dbReference>
<dbReference type="InterPro" id="IPR013320">
    <property type="entry name" value="ConA-like_dom_sf"/>
</dbReference>
<evidence type="ECO:0000256" key="2">
    <source>
        <dbReference type="SAM" id="MobiDB-lite"/>
    </source>
</evidence>
<comment type="similarity">
    <text evidence="1">Belongs to the glycosyl hydrolase 16 family.</text>
</comment>
<dbReference type="Proteomes" id="UP001207736">
    <property type="component" value="Unassembled WGS sequence"/>
</dbReference>
<feature type="domain" description="GH16" evidence="3">
    <location>
        <begin position="263"/>
        <end position="472"/>
    </location>
</feature>
<dbReference type="GO" id="GO:0005975">
    <property type="term" value="P:carbohydrate metabolic process"/>
    <property type="evidence" value="ECO:0007669"/>
    <property type="project" value="InterPro"/>
</dbReference>
<comment type="caution">
    <text evidence="4">The sequence shown here is derived from an EMBL/GenBank/DDBJ whole genome shotgun (WGS) entry which is preliminary data.</text>
</comment>
<evidence type="ECO:0000313" key="5">
    <source>
        <dbReference type="EMBL" id="GJM53107.1"/>
    </source>
</evidence>
<dbReference type="Pfam" id="PF00722">
    <property type="entry name" value="Glyco_hydro_16"/>
    <property type="match status" value="2"/>
</dbReference>
<evidence type="ECO:0000259" key="3">
    <source>
        <dbReference type="PROSITE" id="PS51762"/>
    </source>
</evidence>
<feature type="compositionally biased region" description="Basic and acidic residues" evidence="2">
    <location>
        <begin position="9"/>
        <end position="26"/>
    </location>
</feature>
<dbReference type="CDD" id="cd00413">
    <property type="entry name" value="Glyco_hydrolase_16"/>
    <property type="match status" value="2"/>
</dbReference>
<dbReference type="Gene3D" id="2.60.120.200">
    <property type="match status" value="2"/>
</dbReference>
<reference evidence="4 7" key="1">
    <citation type="submission" date="2021-11" db="EMBL/GenBank/DDBJ databases">
        <title>Draft genome sequence of Capnocytophaga sp. strain KC07075 isolated from cat oral cavity.</title>
        <authorList>
            <person name="Suzuki M."/>
            <person name="Imaoka K."/>
            <person name="Kimura M."/>
            <person name="Morikawa S."/>
            <person name="Maeda K."/>
        </authorList>
    </citation>
    <scope>NUCLEOTIDE SEQUENCE</scope>
    <source>
        <strain evidence="4">KC07075</strain>
        <strain evidence="5 7">KC07079</strain>
    </source>
</reference>
<dbReference type="SUPFAM" id="SSF49899">
    <property type="entry name" value="Concanavalin A-like lectins/glucanases"/>
    <property type="match status" value="2"/>
</dbReference>
<dbReference type="GO" id="GO:0004553">
    <property type="term" value="F:hydrolase activity, hydrolyzing O-glycosyl compounds"/>
    <property type="evidence" value="ECO:0007669"/>
    <property type="project" value="InterPro"/>
</dbReference>
<dbReference type="Proteomes" id="UP001208692">
    <property type="component" value="Unassembled WGS sequence"/>
</dbReference>
<dbReference type="EMBL" id="BQKB01000025">
    <property type="protein sequence ID" value="GJM53107.1"/>
    <property type="molecule type" value="Genomic_DNA"/>
</dbReference>